<comment type="caution">
    <text evidence="2">The sequence shown here is derived from an EMBL/GenBank/DDBJ whole genome shotgun (WGS) entry which is preliminary data.</text>
</comment>
<accession>A0AAD7A7Q5</accession>
<keyword evidence="3" id="KW-1185">Reference proteome</keyword>
<keyword evidence="1" id="KW-1133">Transmembrane helix</keyword>
<feature type="transmembrane region" description="Helical" evidence="1">
    <location>
        <begin position="131"/>
        <end position="155"/>
    </location>
</feature>
<feature type="transmembrane region" description="Helical" evidence="1">
    <location>
        <begin position="9"/>
        <end position="31"/>
    </location>
</feature>
<evidence type="ECO:0000313" key="2">
    <source>
        <dbReference type="EMBL" id="KAJ7351432.1"/>
    </source>
</evidence>
<name>A0AAD7A7Q5_9AGAR</name>
<feature type="transmembrane region" description="Helical" evidence="1">
    <location>
        <begin position="79"/>
        <end position="96"/>
    </location>
</feature>
<evidence type="ECO:0000313" key="3">
    <source>
        <dbReference type="Proteomes" id="UP001218218"/>
    </source>
</evidence>
<gene>
    <name evidence="2" type="ORF">DFH08DRAFT_99835</name>
</gene>
<keyword evidence="1" id="KW-0472">Membrane</keyword>
<dbReference type="EMBL" id="JARIHO010000013">
    <property type="protein sequence ID" value="KAJ7351432.1"/>
    <property type="molecule type" value="Genomic_DNA"/>
</dbReference>
<keyword evidence="1" id="KW-0812">Transmembrane</keyword>
<dbReference type="AlphaFoldDB" id="A0AAD7A7Q5"/>
<dbReference type="Proteomes" id="UP001218218">
    <property type="component" value="Unassembled WGS sequence"/>
</dbReference>
<evidence type="ECO:0000256" key="1">
    <source>
        <dbReference type="SAM" id="Phobius"/>
    </source>
</evidence>
<proteinExistence type="predicted"/>
<reference evidence="2" key="1">
    <citation type="submission" date="2023-03" db="EMBL/GenBank/DDBJ databases">
        <title>Massive genome expansion in bonnet fungi (Mycena s.s.) driven by repeated elements and novel gene families across ecological guilds.</title>
        <authorList>
            <consortium name="Lawrence Berkeley National Laboratory"/>
            <person name="Harder C.B."/>
            <person name="Miyauchi S."/>
            <person name="Viragh M."/>
            <person name="Kuo A."/>
            <person name="Thoen E."/>
            <person name="Andreopoulos B."/>
            <person name="Lu D."/>
            <person name="Skrede I."/>
            <person name="Drula E."/>
            <person name="Henrissat B."/>
            <person name="Morin E."/>
            <person name="Kohler A."/>
            <person name="Barry K."/>
            <person name="LaButti K."/>
            <person name="Morin E."/>
            <person name="Salamov A."/>
            <person name="Lipzen A."/>
            <person name="Mereny Z."/>
            <person name="Hegedus B."/>
            <person name="Baldrian P."/>
            <person name="Stursova M."/>
            <person name="Weitz H."/>
            <person name="Taylor A."/>
            <person name="Grigoriev I.V."/>
            <person name="Nagy L.G."/>
            <person name="Martin F."/>
            <person name="Kauserud H."/>
        </authorList>
    </citation>
    <scope>NUCLEOTIDE SEQUENCE</scope>
    <source>
        <strain evidence="2">CBHHK002</strain>
    </source>
</reference>
<feature type="transmembrane region" description="Helical" evidence="1">
    <location>
        <begin position="37"/>
        <end position="59"/>
    </location>
</feature>
<organism evidence="2 3">
    <name type="scientific">Mycena albidolilacea</name>
    <dbReference type="NCBI Taxonomy" id="1033008"/>
    <lineage>
        <taxon>Eukaryota</taxon>
        <taxon>Fungi</taxon>
        <taxon>Dikarya</taxon>
        <taxon>Basidiomycota</taxon>
        <taxon>Agaricomycotina</taxon>
        <taxon>Agaricomycetes</taxon>
        <taxon>Agaricomycetidae</taxon>
        <taxon>Agaricales</taxon>
        <taxon>Marasmiineae</taxon>
        <taxon>Mycenaceae</taxon>
        <taxon>Mycena</taxon>
    </lineage>
</organism>
<sequence>MTWPEKYRLVWAPAATIPTVLALFNVCQMLFRHPGITFAKALICWLMILYIITRILQLVLCLNGRYFSLRRVYWKWQRWFLVVVFLNAIGYAWALSSNQLEEGISIGIFVGWNFVLVVADRMMGDDFRQLILHRVIIAGLGLIISADSVSSVPILQNSWARVSGRIKSFFRYPSTGTIYLPDDDTPVVPGSTPSIPHRLERSSRDALADFLETMTHWSRLSSEGHTSGALWITAHRDSTRHGIINASSIPRPFSPDGNSSKSNVPMLIDVSQTRSVFWPLVRALASASPE</sequence>
<feature type="transmembrane region" description="Helical" evidence="1">
    <location>
        <begin position="102"/>
        <end position="119"/>
    </location>
</feature>
<protein>
    <submittedName>
        <fullName evidence="2">Uncharacterized protein</fullName>
    </submittedName>
</protein>